<dbReference type="EMBL" id="CP049866">
    <property type="protein sequence ID" value="QIK76052.1"/>
    <property type="molecule type" value="Genomic_DNA"/>
</dbReference>
<feature type="region of interest" description="Disordered" evidence="1">
    <location>
        <begin position="21"/>
        <end position="54"/>
    </location>
</feature>
<evidence type="ECO:0000313" key="3">
    <source>
        <dbReference type="EMBL" id="QIK76052.1"/>
    </source>
</evidence>
<keyword evidence="2" id="KW-0732">Signal</keyword>
<gene>
    <name evidence="3" type="ORF">G7071_12030</name>
</gene>
<keyword evidence="4" id="KW-1185">Reference proteome</keyword>
<feature type="compositionally biased region" description="Low complexity" evidence="1">
    <location>
        <begin position="27"/>
        <end position="43"/>
    </location>
</feature>
<proteinExistence type="predicted"/>
<sequence length="152" mass="16913">MSRLLTALLIATLAVIAQPSPAKSDPDLLPDLGLTSTSTSGEESPQEASGRTYASDRVLRRGCRTYRFSYEVDVPSRDWELTTWIVDRRGKGVASHFFGPGLPKADTASFKLCRAATVPGKFRIRARLFWYDEPTTPIKVDVPVTRFRLARP</sequence>
<dbReference type="AlphaFoldDB" id="A0A6G7YGW5"/>
<evidence type="ECO:0000256" key="1">
    <source>
        <dbReference type="SAM" id="MobiDB-lite"/>
    </source>
</evidence>
<dbReference type="Proteomes" id="UP000502035">
    <property type="component" value="Chromosome"/>
</dbReference>
<protein>
    <submittedName>
        <fullName evidence="3">Uncharacterized protein</fullName>
    </submittedName>
</protein>
<dbReference type="RefSeq" id="WP_166319050.1">
    <property type="nucleotide sequence ID" value="NZ_CP049866.1"/>
</dbReference>
<reference evidence="3 4" key="1">
    <citation type="submission" date="2020-03" db="EMBL/GenBank/DDBJ databases">
        <title>Nocardioides sp. nov., isolated from fish.</title>
        <authorList>
            <person name="Hyun D.-W."/>
            <person name="Bae J.-W."/>
        </authorList>
    </citation>
    <scope>NUCLEOTIDE SEQUENCE [LARGE SCALE GENOMIC DNA]</scope>
    <source>
        <strain evidence="3 4">HDW12A</strain>
    </source>
</reference>
<feature type="signal peptide" evidence="2">
    <location>
        <begin position="1"/>
        <end position="24"/>
    </location>
</feature>
<dbReference type="KEGG" id="npi:G7071_12030"/>
<accession>A0A6G7YGW5</accession>
<evidence type="ECO:0000256" key="2">
    <source>
        <dbReference type="SAM" id="SignalP"/>
    </source>
</evidence>
<name>A0A6G7YGW5_9ACTN</name>
<evidence type="ECO:0000313" key="4">
    <source>
        <dbReference type="Proteomes" id="UP000502035"/>
    </source>
</evidence>
<organism evidence="3 4">
    <name type="scientific">Nocardioides piscis</name>
    <dbReference type="NCBI Taxonomy" id="2714938"/>
    <lineage>
        <taxon>Bacteria</taxon>
        <taxon>Bacillati</taxon>
        <taxon>Actinomycetota</taxon>
        <taxon>Actinomycetes</taxon>
        <taxon>Propionibacteriales</taxon>
        <taxon>Nocardioidaceae</taxon>
        <taxon>Nocardioides</taxon>
    </lineage>
</organism>
<feature type="chain" id="PRO_5026165553" evidence="2">
    <location>
        <begin position="25"/>
        <end position="152"/>
    </location>
</feature>